<feature type="signal peptide" evidence="2">
    <location>
        <begin position="1"/>
        <end position="19"/>
    </location>
</feature>
<name>A0A4R5DVY6_9BACT</name>
<dbReference type="EMBL" id="SMFL01000004">
    <property type="protein sequence ID" value="TDE15193.1"/>
    <property type="molecule type" value="Genomic_DNA"/>
</dbReference>
<dbReference type="AlphaFoldDB" id="A0A4R5DVY6"/>
<dbReference type="InterPro" id="IPR000866">
    <property type="entry name" value="AhpC/TSA"/>
</dbReference>
<reference evidence="4 5" key="1">
    <citation type="submission" date="2019-03" db="EMBL/GenBank/DDBJ databases">
        <title>Dyadobacter AR-3-6 sp. nov., isolated from arctic soil.</title>
        <authorList>
            <person name="Chaudhary D.K."/>
        </authorList>
    </citation>
    <scope>NUCLEOTIDE SEQUENCE [LARGE SCALE GENOMIC DNA]</scope>
    <source>
        <strain evidence="4 5">AR-3-6</strain>
    </source>
</reference>
<sequence length="468" mass="54206">MKRYKLILIFLVFYISLSAQPPKNDPESPSFLFNQFQKFSYENADSSFYYIRKLASNKRKGDLLTDLLHNQFAQKIMQFSPTDNQGPDILEKKLARTIALDVLAKIMSDTTRQLLQSAHPLFLLAEVHNNRDDPKALKNLVEEFIKTEIEGKDIYQHRAGRYGLMISQIIEKQPALKPLQKRLMALTRNDLEKNQILPKDATNRSLSGKRAWYRYLYAYVNFSEAQREDDLNKKKEYLKTAYEFSPDLIDNGNKPGFYYDMHFLSEEQNASFQDEYLEFLISDSTDSKLVLSTLLQMALINPELKQQLQDFYGKSSPAKNFDSYWSEAINEQAKPAFPIMLQATDKQAFSSNSLLGRWILVDFWGTWCGPCRQEHPDMQRFYDTTVKNNPDSLTLMTIACFDQQEKVAAYMKEKNFSFPVAISDNQIEKTYAVQGYPTKLLITPAGKYVTVPFGVDWIVFVKKYSGLK</sequence>
<feature type="domain" description="Thioredoxin" evidence="3">
    <location>
        <begin position="328"/>
        <end position="468"/>
    </location>
</feature>
<comment type="caution">
    <text evidence="4">The sequence shown here is derived from an EMBL/GenBank/DDBJ whole genome shotgun (WGS) entry which is preliminary data.</text>
</comment>
<dbReference type="Gene3D" id="3.40.30.10">
    <property type="entry name" value="Glutaredoxin"/>
    <property type="match status" value="1"/>
</dbReference>
<evidence type="ECO:0000256" key="2">
    <source>
        <dbReference type="SAM" id="SignalP"/>
    </source>
</evidence>
<accession>A0A4R5DVY6</accession>
<organism evidence="4 5">
    <name type="scientific">Dyadobacter psychrotolerans</name>
    <dbReference type="NCBI Taxonomy" id="2541721"/>
    <lineage>
        <taxon>Bacteria</taxon>
        <taxon>Pseudomonadati</taxon>
        <taxon>Bacteroidota</taxon>
        <taxon>Cytophagia</taxon>
        <taxon>Cytophagales</taxon>
        <taxon>Spirosomataceae</taxon>
        <taxon>Dyadobacter</taxon>
    </lineage>
</organism>
<keyword evidence="2" id="KW-0732">Signal</keyword>
<evidence type="ECO:0000259" key="3">
    <source>
        <dbReference type="PROSITE" id="PS51352"/>
    </source>
</evidence>
<keyword evidence="1" id="KW-0676">Redox-active center</keyword>
<keyword evidence="5" id="KW-1185">Reference proteome</keyword>
<dbReference type="GO" id="GO:0016209">
    <property type="term" value="F:antioxidant activity"/>
    <property type="evidence" value="ECO:0007669"/>
    <property type="project" value="InterPro"/>
</dbReference>
<evidence type="ECO:0000256" key="1">
    <source>
        <dbReference type="ARBA" id="ARBA00023284"/>
    </source>
</evidence>
<dbReference type="InterPro" id="IPR036249">
    <property type="entry name" value="Thioredoxin-like_sf"/>
</dbReference>
<dbReference type="PROSITE" id="PS51352">
    <property type="entry name" value="THIOREDOXIN_2"/>
    <property type="match status" value="1"/>
</dbReference>
<dbReference type="PANTHER" id="PTHR42852:SF13">
    <property type="entry name" value="PROTEIN DIPZ"/>
    <property type="match status" value="1"/>
</dbReference>
<dbReference type="PROSITE" id="PS00194">
    <property type="entry name" value="THIOREDOXIN_1"/>
    <property type="match status" value="1"/>
</dbReference>
<dbReference type="RefSeq" id="WP_131958456.1">
    <property type="nucleotide sequence ID" value="NZ_SMFL01000004.1"/>
</dbReference>
<dbReference type="GO" id="GO:0016491">
    <property type="term" value="F:oxidoreductase activity"/>
    <property type="evidence" value="ECO:0007669"/>
    <property type="project" value="InterPro"/>
</dbReference>
<dbReference type="InterPro" id="IPR013766">
    <property type="entry name" value="Thioredoxin_domain"/>
</dbReference>
<gene>
    <name evidence="4" type="ORF">E0F88_11755</name>
</gene>
<protein>
    <submittedName>
        <fullName evidence="4">Redoxin domain-containing protein</fullName>
    </submittedName>
</protein>
<evidence type="ECO:0000313" key="4">
    <source>
        <dbReference type="EMBL" id="TDE15193.1"/>
    </source>
</evidence>
<dbReference type="Pfam" id="PF00578">
    <property type="entry name" value="AhpC-TSA"/>
    <property type="match status" value="1"/>
</dbReference>
<dbReference type="SUPFAM" id="SSF52833">
    <property type="entry name" value="Thioredoxin-like"/>
    <property type="match status" value="1"/>
</dbReference>
<proteinExistence type="predicted"/>
<dbReference type="PANTHER" id="PTHR42852">
    <property type="entry name" value="THIOL:DISULFIDE INTERCHANGE PROTEIN DSBE"/>
    <property type="match status" value="1"/>
</dbReference>
<dbReference type="Proteomes" id="UP000294850">
    <property type="component" value="Unassembled WGS sequence"/>
</dbReference>
<dbReference type="OrthoDB" id="6399635at2"/>
<dbReference type="InterPro" id="IPR050553">
    <property type="entry name" value="Thioredoxin_ResA/DsbE_sf"/>
</dbReference>
<dbReference type="CDD" id="cd02966">
    <property type="entry name" value="TlpA_like_family"/>
    <property type="match status" value="1"/>
</dbReference>
<dbReference type="InterPro" id="IPR017937">
    <property type="entry name" value="Thioredoxin_CS"/>
</dbReference>
<feature type="chain" id="PRO_5020716216" evidence="2">
    <location>
        <begin position="20"/>
        <end position="468"/>
    </location>
</feature>
<evidence type="ECO:0000313" key="5">
    <source>
        <dbReference type="Proteomes" id="UP000294850"/>
    </source>
</evidence>